<accession>A0A1F8E0T9</accession>
<dbReference type="Proteomes" id="UP000179057">
    <property type="component" value="Unassembled WGS sequence"/>
</dbReference>
<evidence type="ECO:0000313" key="1">
    <source>
        <dbReference type="EMBL" id="OGM93969.1"/>
    </source>
</evidence>
<name>A0A1F8E0T9_9BACT</name>
<organism evidence="1 2">
    <name type="scientific">Candidatus Wolfebacteria bacterium RIFOXYD1_FULL_48_65</name>
    <dbReference type="NCBI Taxonomy" id="1802561"/>
    <lineage>
        <taxon>Bacteria</taxon>
        <taxon>Candidatus Wolfeibacteriota</taxon>
    </lineage>
</organism>
<dbReference type="EMBL" id="MGIV01000018">
    <property type="protein sequence ID" value="OGM93969.1"/>
    <property type="molecule type" value="Genomic_DNA"/>
</dbReference>
<reference evidence="1 2" key="1">
    <citation type="journal article" date="2016" name="Nat. Commun.">
        <title>Thousands of microbial genomes shed light on interconnected biogeochemical processes in an aquifer system.</title>
        <authorList>
            <person name="Anantharaman K."/>
            <person name="Brown C.T."/>
            <person name="Hug L.A."/>
            <person name="Sharon I."/>
            <person name="Castelle C.J."/>
            <person name="Probst A.J."/>
            <person name="Thomas B.C."/>
            <person name="Singh A."/>
            <person name="Wilkins M.J."/>
            <person name="Karaoz U."/>
            <person name="Brodie E.L."/>
            <person name="Williams K.H."/>
            <person name="Hubbard S.S."/>
            <person name="Banfield J.F."/>
        </authorList>
    </citation>
    <scope>NUCLEOTIDE SEQUENCE [LARGE SCALE GENOMIC DNA]</scope>
</reference>
<comment type="caution">
    <text evidence="1">The sequence shown here is derived from an EMBL/GenBank/DDBJ whole genome shotgun (WGS) entry which is preliminary data.</text>
</comment>
<evidence type="ECO:0000313" key="2">
    <source>
        <dbReference type="Proteomes" id="UP000179057"/>
    </source>
</evidence>
<dbReference type="AlphaFoldDB" id="A0A1F8E0T9"/>
<sequence>MRCLWKQFEEANKSLHRKLRLPVKYHEQYREMGSRIILREGGVNRVTIATPHDEDALTEIRIYHNGEAYMLCGVRISFKETPRMPFSPGREVRFILRAVIIGWTMERLFAEMYGGE</sequence>
<protein>
    <submittedName>
        <fullName evidence="1">Uncharacterized protein</fullName>
    </submittedName>
</protein>
<gene>
    <name evidence="1" type="ORF">A2610_03570</name>
</gene>
<proteinExistence type="predicted"/>